<sequence>MSARLADEPFYVFRKLLRFRDKLHPIVHAAHEHLFASTKDLDKSACVISTIRCESTGSVG</sequence>
<gene>
    <name evidence="1" type="ORF">CJU94_33215</name>
</gene>
<keyword evidence="2" id="KW-1185">Reference proteome</keyword>
<evidence type="ECO:0000313" key="2">
    <source>
        <dbReference type="Proteomes" id="UP000215158"/>
    </source>
</evidence>
<evidence type="ECO:0000313" key="1">
    <source>
        <dbReference type="EMBL" id="ASW03097.1"/>
    </source>
</evidence>
<name>A0A248VVT6_9BURK</name>
<geneLocation type="plasmid" evidence="1 2">
    <name>pBN1</name>
</geneLocation>
<dbReference type="AlphaFoldDB" id="A0A248VVT6"/>
<organism evidence="1 2">
    <name type="scientific">Paraburkholderia aromaticivorans</name>
    <dbReference type="NCBI Taxonomy" id="2026199"/>
    <lineage>
        <taxon>Bacteria</taxon>
        <taxon>Pseudomonadati</taxon>
        <taxon>Pseudomonadota</taxon>
        <taxon>Betaproteobacteria</taxon>
        <taxon>Burkholderiales</taxon>
        <taxon>Burkholderiaceae</taxon>
        <taxon>Paraburkholderia</taxon>
    </lineage>
</organism>
<protein>
    <submittedName>
        <fullName evidence="1">Uncharacterized protein</fullName>
    </submittedName>
</protein>
<dbReference type="KEGG" id="parb:CJU94_33215"/>
<accession>A0A248VVT6</accession>
<dbReference type="Proteomes" id="UP000215158">
    <property type="component" value="Plasmid pBN1"/>
</dbReference>
<dbReference type="EMBL" id="CP022991">
    <property type="protein sequence ID" value="ASW03097.1"/>
    <property type="molecule type" value="Genomic_DNA"/>
</dbReference>
<proteinExistence type="predicted"/>
<keyword evidence="1" id="KW-0614">Plasmid</keyword>
<reference evidence="1 2" key="1">
    <citation type="submission" date="2017-08" db="EMBL/GenBank/DDBJ databases">
        <title>Identification and genetic characteristics of simultaneous BTEX- and naphthalene-degrading Paraburkholderia sp. BN5 isolated from petroleum-contaminated soil.</title>
        <authorList>
            <person name="Lee Y."/>
            <person name="Jeon C.O."/>
        </authorList>
    </citation>
    <scope>NUCLEOTIDE SEQUENCE [LARGE SCALE GENOMIC DNA]</scope>
    <source>
        <strain evidence="1 2">BN5</strain>
        <plasmid evidence="1 2">pBN1</plasmid>
    </source>
</reference>